<dbReference type="Pfam" id="PF00067">
    <property type="entry name" value="p450"/>
    <property type="match status" value="1"/>
</dbReference>
<dbReference type="GO" id="GO:0005506">
    <property type="term" value="F:iron ion binding"/>
    <property type="evidence" value="ECO:0007669"/>
    <property type="project" value="InterPro"/>
</dbReference>
<dbReference type="PANTHER" id="PTHR24291:SF50">
    <property type="entry name" value="BIFUNCTIONAL ALBAFLAVENONE MONOOXYGENASE_TERPENE SYNTHASE"/>
    <property type="match status" value="1"/>
</dbReference>
<evidence type="ECO:0000256" key="8">
    <source>
        <dbReference type="RuleBase" id="RU000461"/>
    </source>
</evidence>
<comment type="similarity">
    <text evidence="1 8">Belongs to the cytochrome P450 family.</text>
</comment>
<dbReference type="GO" id="GO:0020037">
    <property type="term" value="F:heme binding"/>
    <property type="evidence" value="ECO:0007669"/>
    <property type="project" value="InterPro"/>
</dbReference>
<evidence type="ECO:0000256" key="2">
    <source>
        <dbReference type="ARBA" id="ARBA00022617"/>
    </source>
</evidence>
<dbReference type="InterPro" id="IPR001128">
    <property type="entry name" value="Cyt_P450"/>
</dbReference>
<evidence type="ECO:0000313" key="9">
    <source>
        <dbReference type="EMBL" id="QIK40499.1"/>
    </source>
</evidence>
<keyword evidence="6 8" id="KW-0503">Monooxygenase</keyword>
<dbReference type="PANTHER" id="PTHR24291">
    <property type="entry name" value="CYTOCHROME P450 FAMILY 4"/>
    <property type="match status" value="1"/>
</dbReference>
<evidence type="ECO:0000256" key="3">
    <source>
        <dbReference type="ARBA" id="ARBA00022723"/>
    </source>
</evidence>
<reference evidence="9 10" key="1">
    <citation type="submission" date="2020-03" db="EMBL/GenBank/DDBJ databases">
        <title>Complete genome sequence of Monaibacterium sp. ALG8 with diverse plasmids.</title>
        <authorList>
            <person name="Sun C."/>
        </authorList>
    </citation>
    <scope>NUCLEOTIDE SEQUENCE [LARGE SCALE GENOMIC DNA]</scope>
    <source>
        <strain evidence="9 10">ALG8</strain>
    </source>
</reference>
<dbReference type="InterPro" id="IPR050196">
    <property type="entry name" value="Cytochrome_P450_Monoox"/>
</dbReference>
<keyword evidence="3 7" id="KW-0479">Metal-binding</keyword>
<dbReference type="PROSITE" id="PS00086">
    <property type="entry name" value="CYTOCHROME_P450"/>
    <property type="match status" value="1"/>
</dbReference>
<dbReference type="SUPFAM" id="SSF48264">
    <property type="entry name" value="Cytochrome P450"/>
    <property type="match status" value="1"/>
</dbReference>
<dbReference type="KEGG" id="mon:G8E03_06775"/>
<dbReference type="PRINTS" id="PR00385">
    <property type="entry name" value="P450"/>
</dbReference>
<evidence type="ECO:0000256" key="7">
    <source>
        <dbReference type="PIRSR" id="PIRSR602401-1"/>
    </source>
</evidence>
<sequence>MGRLARWRAFRRDMFASQPARLYHAKMAEMKAPFYRSFTVPDPALARQILDDHEAYPKSAFLADTLGPLLGRAVFVTNGAEWARARAVIDPAFSGGRVREMTPQIHAAGQVMLSGIWAGIVEVEAMTARATADVILRAVFSRTIDDARARAIFGTFQTYQRAQPLASPVDLLRLPKWIPRRRRGRRAARQLRLMVADLIADRDGTEDDLLSRLSGPKDSGTGAAFSAEELVDQAVMFLLAGHETSASGLSWALYCLALSPADQLRAAAEVASCAPTEFAKMPFLRDVWREALRLYPPVPMLPREASKAHSLRGRPVRPGDPVILSPWHSGRHERHWDRPHEFDPSRWSRTVPHHAWFPFSAGPRICPGAGFATAEGIIFLALILQNWRLDVVEGDVPRPVAHLTVRSESGIRIRFSRRKTRI</sequence>
<keyword evidence="2 7" id="KW-0349">Heme</keyword>
<dbReference type="EMBL" id="CP049811">
    <property type="protein sequence ID" value="QIK40499.1"/>
    <property type="molecule type" value="Genomic_DNA"/>
</dbReference>
<protein>
    <submittedName>
        <fullName evidence="9">Cytochrome P450</fullName>
    </submittedName>
</protein>
<dbReference type="RefSeq" id="WP_166190038.1">
    <property type="nucleotide sequence ID" value="NZ_CP049811.1"/>
</dbReference>
<evidence type="ECO:0000256" key="6">
    <source>
        <dbReference type="ARBA" id="ARBA00023033"/>
    </source>
</evidence>
<dbReference type="GO" id="GO:0016705">
    <property type="term" value="F:oxidoreductase activity, acting on paired donors, with incorporation or reduction of molecular oxygen"/>
    <property type="evidence" value="ECO:0007669"/>
    <property type="project" value="InterPro"/>
</dbReference>
<accession>A0A6G7VKD2</accession>
<dbReference type="PRINTS" id="PR00463">
    <property type="entry name" value="EP450I"/>
</dbReference>
<organism evidence="9 10">
    <name type="scientific">Pontivivens nitratireducens</name>
    <dbReference type="NCBI Taxonomy" id="2758038"/>
    <lineage>
        <taxon>Bacteria</taxon>
        <taxon>Pseudomonadati</taxon>
        <taxon>Pseudomonadota</taxon>
        <taxon>Alphaproteobacteria</taxon>
        <taxon>Rhodobacterales</taxon>
        <taxon>Paracoccaceae</taxon>
        <taxon>Pontivivens</taxon>
    </lineage>
</organism>
<comment type="cofactor">
    <cofactor evidence="7">
        <name>heme</name>
        <dbReference type="ChEBI" id="CHEBI:30413"/>
    </cofactor>
</comment>
<keyword evidence="5 7" id="KW-0408">Iron</keyword>
<keyword evidence="4 8" id="KW-0560">Oxidoreductase</keyword>
<evidence type="ECO:0000313" key="10">
    <source>
        <dbReference type="Proteomes" id="UP000500791"/>
    </source>
</evidence>
<dbReference type="AlphaFoldDB" id="A0A6G7VKD2"/>
<evidence type="ECO:0000256" key="1">
    <source>
        <dbReference type="ARBA" id="ARBA00010617"/>
    </source>
</evidence>
<evidence type="ECO:0000256" key="5">
    <source>
        <dbReference type="ARBA" id="ARBA00023004"/>
    </source>
</evidence>
<gene>
    <name evidence="9" type="ORF">G8E03_06775</name>
</gene>
<feature type="binding site" description="axial binding residue" evidence="7">
    <location>
        <position position="366"/>
    </location>
    <ligand>
        <name>heme</name>
        <dbReference type="ChEBI" id="CHEBI:30413"/>
    </ligand>
    <ligandPart>
        <name>Fe</name>
        <dbReference type="ChEBI" id="CHEBI:18248"/>
    </ligandPart>
</feature>
<dbReference type="InterPro" id="IPR017972">
    <property type="entry name" value="Cyt_P450_CS"/>
</dbReference>
<keyword evidence="10" id="KW-1185">Reference proteome</keyword>
<dbReference type="InterPro" id="IPR036396">
    <property type="entry name" value="Cyt_P450_sf"/>
</dbReference>
<evidence type="ECO:0000256" key="4">
    <source>
        <dbReference type="ARBA" id="ARBA00023002"/>
    </source>
</evidence>
<dbReference type="Proteomes" id="UP000500791">
    <property type="component" value="Chromosome"/>
</dbReference>
<dbReference type="GO" id="GO:0004497">
    <property type="term" value="F:monooxygenase activity"/>
    <property type="evidence" value="ECO:0007669"/>
    <property type="project" value="UniProtKB-KW"/>
</dbReference>
<dbReference type="InterPro" id="IPR002401">
    <property type="entry name" value="Cyt_P450_E_grp-I"/>
</dbReference>
<name>A0A6G7VKD2_9RHOB</name>
<proteinExistence type="inferred from homology"/>
<dbReference type="Gene3D" id="1.10.630.10">
    <property type="entry name" value="Cytochrome P450"/>
    <property type="match status" value="1"/>
</dbReference>